<evidence type="ECO:0000313" key="6">
    <source>
        <dbReference type="Proteomes" id="UP000315115"/>
    </source>
</evidence>
<evidence type="ECO:0008006" key="7">
    <source>
        <dbReference type="Google" id="ProtNLM"/>
    </source>
</evidence>
<reference evidence="3" key="3">
    <citation type="journal article" date="2020" name="Microbiol. Resour. Announc.">
        <title>Complete Genome Sequence of Vibrio rotiferianus Strain AM7.</title>
        <authorList>
            <person name="Miyazaki K."/>
            <person name="Wiseschart A."/>
            <person name="Pootanakit K."/>
            <person name="Kitahara K."/>
        </authorList>
    </citation>
    <scope>NUCLEOTIDE SEQUENCE</scope>
    <source>
        <strain evidence="3">AM7</strain>
    </source>
</reference>
<protein>
    <recommendedName>
        <fullName evidence="7">Peptidoglycan binding-like domain-containing protein</fullName>
    </recommendedName>
</protein>
<sequence length="289" mass="32894">MLLTIEKPVGKNRANKSSDVKKIQALLNVFNRKKGLSIINITGVFDEKTSQSLLNFKKSFQHKQLLDESVIPNGNTFKVLKEFLAKTFTVKSVSPPKEGALTWNSEGNEGGRFHSRKLHVPSENSGLTLGRGYDLKLKSITTIRRDLAFSGIKQERITVLLKAKGLKGAQARSFIIDNDLLDFELTTDAQIKLFKISYNHEKSEVIRICKKLDVVNRYGVTDWDNLDEKIKEVLVDLKFRGDYSPVTRVLIQPIVVRNDVKAFKEVMSNRANWQSVPQDRFEARAKFLQ</sequence>
<dbReference type="OrthoDB" id="5815268at2"/>
<dbReference type="EMBL" id="MKFT01000001">
    <property type="protein sequence ID" value="OHY96410.1"/>
    <property type="molecule type" value="Genomic_DNA"/>
</dbReference>
<evidence type="ECO:0000256" key="1">
    <source>
        <dbReference type="ARBA" id="ARBA00022529"/>
    </source>
</evidence>
<dbReference type="CDD" id="cd16903">
    <property type="entry name" value="pesticin_lyz-like"/>
    <property type="match status" value="1"/>
</dbReference>
<dbReference type="Proteomes" id="UP000315115">
    <property type="component" value="Chromosome 2"/>
</dbReference>
<dbReference type="GO" id="GO:0042742">
    <property type="term" value="P:defense response to bacterium"/>
    <property type="evidence" value="ECO:0007669"/>
    <property type="project" value="UniProtKB-KW"/>
</dbReference>
<organism evidence="3 6">
    <name type="scientific">Vibrio rotiferianus</name>
    <dbReference type="NCBI Taxonomy" id="190895"/>
    <lineage>
        <taxon>Bacteria</taxon>
        <taxon>Pseudomonadati</taxon>
        <taxon>Pseudomonadota</taxon>
        <taxon>Gammaproteobacteria</taxon>
        <taxon>Vibrionales</taxon>
        <taxon>Vibrionaceae</taxon>
        <taxon>Vibrio</taxon>
    </lineage>
</organism>
<dbReference type="AlphaFoldDB" id="A0A2K7T0W3"/>
<dbReference type="EMBL" id="AP019799">
    <property type="protein sequence ID" value="BBL92127.1"/>
    <property type="molecule type" value="Genomic_DNA"/>
</dbReference>
<dbReference type="RefSeq" id="WP_071234337.1">
    <property type="nucleotide sequence ID" value="NZ_AP019799.1"/>
</dbReference>
<reference evidence="4 5" key="1">
    <citation type="submission" date="2016-09" db="EMBL/GenBank/DDBJ databases">
        <title>Isolation, identification and antibiotic sensitivity analysis of bacterial pathogen from juvenile Hippocampus erectus with tail-rotted disease.</title>
        <authorList>
            <person name="Yang Q."/>
        </authorList>
    </citation>
    <scope>NUCLEOTIDE SEQUENCE [LARGE SCALE GENOMIC DNA]</scope>
    <source>
        <strain evidence="4 5">HM-10</strain>
    </source>
</reference>
<evidence type="ECO:0000313" key="4">
    <source>
        <dbReference type="EMBL" id="OHY96410.1"/>
    </source>
</evidence>
<name>A0A2K7T0W3_9VIBR</name>
<keyword evidence="2" id="KW-0081">Bacteriolytic enzyme</keyword>
<evidence type="ECO:0000313" key="5">
    <source>
        <dbReference type="Proteomes" id="UP000180133"/>
    </source>
</evidence>
<proteinExistence type="predicted"/>
<reference evidence="6" key="2">
    <citation type="submission" date="2019-07" db="EMBL/GenBank/DDBJ databases">
        <title>Complete Genome Sequences of Vibrion rotiferianus strain AM7.</title>
        <authorList>
            <person name="Miyazaki K."/>
            <person name="Wiseschart A."/>
            <person name="Pootanakit K."/>
            <person name="Ishimori K."/>
            <person name="Kitahara K."/>
        </authorList>
    </citation>
    <scope>NUCLEOTIDE SEQUENCE [LARGE SCALE GENOMIC DNA]</scope>
    <source>
        <strain evidence="6">AM7</strain>
    </source>
</reference>
<accession>A0A2K7T0W3</accession>
<evidence type="ECO:0000313" key="3">
    <source>
        <dbReference type="EMBL" id="BBL92127.1"/>
    </source>
</evidence>
<dbReference type="GO" id="GO:0003796">
    <property type="term" value="F:lysozyme activity"/>
    <property type="evidence" value="ECO:0007669"/>
    <property type="project" value="InterPro"/>
</dbReference>
<evidence type="ECO:0000256" key="2">
    <source>
        <dbReference type="ARBA" id="ARBA00022638"/>
    </source>
</evidence>
<dbReference type="InterPro" id="IPR023347">
    <property type="entry name" value="Lysozyme_dom_sf"/>
</dbReference>
<dbReference type="Proteomes" id="UP000180133">
    <property type="component" value="Unassembled WGS sequence"/>
</dbReference>
<gene>
    <name evidence="4" type="ORF">BI375_02535</name>
    <name evidence="3" type="ORF">VroAM7_47800</name>
</gene>
<dbReference type="Gene3D" id="1.10.530.40">
    <property type="match status" value="1"/>
</dbReference>
<keyword evidence="5" id="KW-1185">Reference proteome</keyword>
<keyword evidence="1" id="KW-0929">Antimicrobial</keyword>
<dbReference type="GO" id="GO:0031640">
    <property type="term" value="P:killing of cells of another organism"/>
    <property type="evidence" value="ECO:0007669"/>
    <property type="project" value="UniProtKB-KW"/>
</dbReference>